<dbReference type="InterPro" id="IPR043428">
    <property type="entry name" value="LivM-like"/>
</dbReference>
<evidence type="ECO:0000256" key="2">
    <source>
        <dbReference type="ARBA" id="ARBA00022475"/>
    </source>
</evidence>
<keyword evidence="7" id="KW-0614">Plasmid</keyword>
<dbReference type="EMBL" id="CP007797">
    <property type="protein sequence ID" value="AIB16133.1"/>
    <property type="molecule type" value="Genomic_DNA"/>
</dbReference>
<dbReference type="InterPro" id="IPR001851">
    <property type="entry name" value="ABC_transp_permease"/>
</dbReference>
<dbReference type="OrthoDB" id="9804361at2"/>
<feature type="transmembrane region" description="Helical" evidence="6">
    <location>
        <begin position="84"/>
        <end position="103"/>
    </location>
</feature>
<dbReference type="Pfam" id="PF02653">
    <property type="entry name" value="BPD_transp_2"/>
    <property type="match status" value="1"/>
</dbReference>
<geneLocation type="plasmid" evidence="7 9">
    <name>AbAZ39_p4</name>
</geneLocation>
<feature type="transmembrane region" description="Helical" evidence="6">
    <location>
        <begin position="208"/>
        <end position="226"/>
    </location>
</feature>
<evidence type="ECO:0000313" key="10">
    <source>
        <dbReference type="Proteomes" id="UP000236268"/>
    </source>
</evidence>
<geneLocation type="plasmid" evidence="8">
    <name>p27unnamed</name>
</geneLocation>
<feature type="transmembrane region" description="Helical" evidence="6">
    <location>
        <begin position="238"/>
        <end position="268"/>
    </location>
</feature>
<keyword evidence="4 6" id="KW-1133">Transmembrane helix</keyword>
<gene>
    <name evidence="7" type="ORF">ABAZ39_30210</name>
    <name evidence="8" type="ORF">C1S70_28460</name>
</gene>
<evidence type="ECO:0000256" key="1">
    <source>
        <dbReference type="ARBA" id="ARBA00004651"/>
    </source>
</evidence>
<dbReference type="RefSeq" id="WP_040137893.1">
    <property type="nucleotide sequence ID" value="NZ_CP007797.1"/>
</dbReference>
<dbReference type="Proteomes" id="UP000027186">
    <property type="component" value="Plasmid AbAZ39_p4"/>
</dbReference>
<feature type="transmembrane region" description="Helical" evidence="6">
    <location>
        <begin position="155"/>
        <end position="173"/>
    </location>
</feature>
<evidence type="ECO:0000313" key="7">
    <source>
        <dbReference type="EMBL" id="AIB16133.1"/>
    </source>
</evidence>
<evidence type="ECO:0000313" key="9">
    <source>
        <dbReference type="Proteomes" id="UP000027186"/>
    </source>
</evidence>
<feature type="transmembrane region" description="Helical" evidence="6">
    <location>
        <begin position="110"/>
        <end position="129"/>
    </location>
</feature>
<dbReference type="GO" id="GO:0005886">
    <property type="term" value="C:plasma membrane"/>
    <property type="evidence" value="ECO:0007669"/>
    <property type="project" value="UniProtKB-SubCell"/>
</dbReference>
<feature type="transmembrane region" description="Helical" evidence="6">
    <location>
        <begin position="280"/>
        <end position="304"/>
    </location>
</feature>
<keyword evidence="2" id="KW-1003">Cell membrane</keyword>
<evidence type="ECO:0000256" key="6">
    <source>
        <dbReference type="SAM" id="Phobius"/>
    </source>
</evidence>
<dbReference type="GO" id="GO:0015658">
    <property type="term" value="F:branched-chain amino acid transmembrane transporter activity"/>
    <property type="evidence" value="ECO:0007669"/>
    <property type="project" value="InterPro"/>
</dbReference>
<keyword evidence="3 6" id="KW-0812">Transmembrane</keyword>
<name>A0A060DYJ4_9PROT</name>
<dbReference type="CDD" id="cd06581">
    <property type="entry name" value="TM_PBP1_LivM_like"/>
    <property type="match status" value="1"/>
</dbReference>
<organism evidence="7 9">
    <name type="scientific">Azospirillum argentinense</name>
    <dbReference type="NCBI Taxonomy" id="2970906"/>
    <lineage>
        <taxon>Bacteria</taxon>
        <taxon>Pseudomonadati</taxon>
        <taxon>Pseudomonadota</taxon>
        <taxon>Alphaproteobacteria</taxon>
        <taxon>Rhodospirillales</taxon>
        <taxon>Azospirillaceae</taxon>
        <taxon>Azospirillum</taxon>
    </lineage>
</organism>
<protein>
    <submittedName>
        <fullName evidence="7">Branched-chain amino acid ABC transporter permease</fullName>
    </submittedName>
</protein>
<dbReference type="Proteomes" id="UP000236268">
    <property type="component" value="Unassembled WGS sequence"/>
</dbReference>
<comment type="subcellular location">
    <subcellularLocation>
        <location evidence="1">Cell membrane</location>
        <topology evidence="1">Multi-pass membrane protein</topology>
    </subcellularLocation>
</comment>
<reference evidence="7 9" key="1">
    <citation type="journal article" date="2014" name="Genome Announc.">
        <title>Complete Genome Sequence of the Model Rhizosphere Strain Azospirillum brasilense Az39, Successfully Applied in Agriculture.</title>
        <authorList>
            <person name="Rivera D."/>
            <person name="Revale S."/>
            <person name="Molina R."/>
            <person name="Gualpa J."/>
            <person name="Puente M."/>
            <person name="Maroniche G."/>
            <person name="Paris G."/>
            <person name="Baker D."/>
            <person name="Clavijo B."/>
            <person name="McLay K."/>
            <person name="Spaepen S."/>
            <person name="Perticari A."/>
            <person name="Vazquez M."/>
            <person name="Wisniewski-Dye F."/>
            <person name="Watkins C."/>
            <person name="Martinez-Abarca F."/>
            <person name="Vanderleyden J."/>
            <person name="Cassan F."/>
        </authorList>
    </citation>
    <scope>NUCLEOTIDE SEQUENCE [LARGE SCALE GENOMIC DNA]</scope>
    <source>
        <strain evidence="7 9">Az39</strain>
        <plasmid evidence="7">AbAZ39_p4</plasmid>
    </source>
</reference>
<proteinExistence type="predicted"/>
<accession>A0A060DYJ4</accession>
<dbReference type="PANTHER" id="PTHR30482:SF20">
    <property type="entry name" value="HIGH-AFFINITY BRANCHED-CHAIN AMINO ACID TRANSPORT SYSTEM PERMEASE PROTEIN LIVM"/>
    <property type="match status" value="1"/>
</dbReference>
<evidence type="ECO:0000256" key="3">
    <source>
        <dbReference type="ARBA" id="ARBA00022692"/>
    </source>
</evidence>
<feature type="transmembrane region" description="Helical" evidence="6">
    <location>
        <begin position="33"/>
        <end position="52"/>
    </location>
</feature>
<evidence type="ECO:0000313" key="8">
    <source>
        <dbReference type="EMBL" id="PNQ95514.1"/>
    </source>
</evidence>
<accession>A0A2K1FSM0</accession>
<keyword evidence="5 6" id="KW-0472">Membrane</keyword>
<evidence type="ECO:0000256" key="4">
    <source>
        <dbReference type="ARBA" id="ARBA00022989"/>
    </source>
</evidence>
<dbReference type="AlphaFoldDB" id="A0A060DYJ4"/>
<reference evidence="8 10" key="2">
    <citation type="submission" date="2018-01" db="EMBL/GenBank/DDBJ databases">
        <title>Whole genome sequence of Azospirillum brasilense REC3 isolated from strawberry roots.</title>
        <authorList>
            <person name="Fontana C.A."/>
            <person name="Salazar S.M."/>
            <person name="Bassi D."/>
            <person name="Puglisi E."/>
            <person name="Lovaisa N.C."/>
            <person name="Toffoli L.M."/>
            <person name="Pedraza R."/>
            <person name="Cocconcelli P.S."/>
        </authorList>
    </citation>
    <scope>NUCLEOTIDE SEQUENCE [LARGE SCALE GENOMIC DNA]</scope>
    <source>
        <strain evidence="8 10">REC3</strain>
        <plasmid evidence="8">p27unnamed</plasmid>
    </source>
</reference>
<dbReference type="KEGG" id="abq:ABAZ39_30210"/>
<dbReference type="PANTHER" id="PTHR30482">
    <property type="entry name" value="HIGH-AFFINITY BRANCHED-CHAIN AMINO ACID TRANSPORT SYSTEM PERMEASE"/>
    <property type="match status" value="1"/>
</dbReference>
<sequence>MTLERNILLAFLAGAALLPFAVTDQYILHLAIMALFYAVLASSLNLVVGYVGEFSLGHTAFLGTGAYTAALLSTQAGMPMWVTIPLAGLVSAVFGFAIGAITLRLQGPYFVIVTLSFAEVLRIVANNWIAVTNGPMGLAGVGQNLFGDVTVTDKAGFFLIVLGIAAVALYLSYRFVYSNAGRAAVAVRENRYVAQSIGVDPFGTAMQAFVLGAFLAGLAGGFYAHYISFVGPEVFRFAFMATMIIMVLLGGKGTLIGPLAGAVIVTVLEEYLREVQELRLTLFGLIVMAIVLFLPNGLMGFIALRREQQAAKPTLNAAKERTV</sequence>
<dbReference type="EMBL" id="POWG01000047">
    <property type="protein sequence ID" value="PNQ95514.1"/>
    <property type="molecule type" value="Genomic_DNA"/>
</dbReference>
<evidence type="ECO:0000256" key="5">
    <source>
        <dbReference type="ARBA" id="ARBA00023136"/>
    </source>
</evidence>
<feature type="transmembrane region" description="Helical" evidence="6">
    <location>
        <begin position="59"/>
        <end position="78"/>
    </location>
</feature>